<dbReference type="GO" id="GO:0006511">
    <property type="term" value="P:ubiquitin-dependent protein catabolic process"/>
    <property type="evidence" value="ECO:0007669"/>
    <property type="project" value="InterPro"/>
</dbReference>
<dbReference type="SUPFAM" id="SSF74788">
    <property type="entry name" value="Cullin repeat-like"/>
    <property type="match status" value="1"/>
</dbReference>
<accession>A0A9J6AVS7</accession>
<comment type="caution">
    <text evidence="3">The sequence shown here is derived from an EMBL/GenBank/DDBJ whole genome shotgun (WGS) entry which is preliminary data.</text>
</comment>
<dbReference type="PANTHER" id="PTHR11932">
    <property type="entry name" value="CULLIN"/>
    <property type="match status" value="1"/>
</dbReference>
<dbReference type="Pfam" id="PF00888">
    <property type="entry name" value="Cullin"/>
    <property type="match status" value="1"/>
</dbReference>
<dbReference type="EMBL" id="JACXVP010000002">
    <property type="protein sequence ID" value="KAG5628231.1"/>
    <property type="molecule type" value="Genomic_DNA"/>
</dbReference>
<evidence type="ECO:0000313" key="4">
    <source>
        <dbReference type="Proteomes" id="UP000824120"/>
    </source>
</evidence>
<keyword evidence="4" id="KW-1185">Reference proteome</keyword>
<dbReference type="AlphaFoldDB" id="A0A9J6AVS7"/>
<dbReference type="InterPro" id="IPR001373">
    <property type="entry name" value="Cullin_N"/>
</dbReference>
<dbReference type="Proteomes" id="UP000824120">
    <property type="component" value="Chromosome 2"/>
</dbReference>
<protein>
    <recommendedName>
        <fullName evidence="2">Cullin N-terminal domain-containing protein</fullName>
    </recommendedName>
</protein>
<dbReference type="Gene3D" id="1.20.1310.10">
    <property type="entry name" value="Cullin Repeats"/>
    <property type="match status" value="1"/>
</dbReference>
<gene>
    <name evidence="3" type="ORF">H5410_013449</name>
</gene>
<dbReference type="InterPro" id="IPR045093">
    <property type="entry name" value="Cullin"/>
</dbReference>
<name>A0A9J6AVS7_SOLCO</name>
<organism evidence="3 4">
    <name type="scientific">Solanum commersonii</name>
    <name type="common">Commerson's wild potato</name>
    <name type="synonym">Commerson's nightshade</name>
    <dbReference type="NCBI Taxonomy" id="4109"/>
    <lineage>
        <taxon>Eukaryota</taxon>
        <taxon>Viridiplantae</taxon>
        <taxon>Streptophyta</taxon>
        <taxon>Embryophyta</taxon>
        <taxon>Tracheophyta</taxon>
        <taxon>Spermatophyta</taxon>
        <taxon>Magnoliopsida</taxon>
        <taxon>eudicotyledons</taxon>
        <taxon>Gunneridae</taxon>
        <taxon>Pentapetalae</taxon>
        <taxon>asterids</taxon>
        <taxon>lamiids</taxon>
        <taxon>Solanales</taxon>
        <taxon>Solanaceae</taxon>
        <taxon>Solanoideae</taxon>
        <taxon>Solaneae</taxon>
        <taxon>Solanum</taxon>
    </lineage>
</organism>
<evidence type="ECO:0000256" key="1">
    <source>
        <dbReference type="ARBA" id="ARBA00006019"/>
    </source>
</evidence>
<dbReference type="InterPro" id="IPR016159">
    <property type="entry name" value="Cullin_repeat-like_dom_sf"/>
</dbReference>
<dbReference type="OrthoDB" id="27073at2759"/>
<feature type="domain" description="Cullin N-terminal" evidence="2">
    <location>
        <begin position="79"/>
        <end position="176"/>
    </location>
</feature>
<dbReference type="GO" id="GO:0031625">
    <property type="term" value="F:ubiquitin protein ligase binding"/>
    <property type="evidence" value="ECO:0007669"/>
    <property type="project" value="InterPro"/>
</dbReference>
<evidence type="ECO:0000313" key="3">
    <source>
        <dbReference type="EMBL" id="KAG5628231.1"/>
    </source>
</evidence>
<comment type="similarity">
    <text evidence="1">Belongs to the cullin family.</text>
</comment>
<proteinExistence type="inferred from homology"/>
<reference evidence="3 4" key="1">
    <citation type="submission" date="2020-09" db="EMBL/GenBank/DDBJ databases">
        <title>De no assembly of potato wild relative species, Solanum commersonii.</title>
        <authorList>
            <person name="Cho K."/>
        </authorList>
    </citation>
    <scope>NUCLEOTIDE SEQUENCE [LARGE SCALE GENOMIC DNA]</scope>
    <source>
        <strain evidence="3">LZ3.2</strain>
        <tissue evidence="3">Leaf</tissue>
    </source>
</reference>
<sequence length="237" mass="27571">MSIDDLLADIKITMIQHSTIDLEHGWHFMQRSITKLKNIREGPPEPQFSSEDYMKLTIYNMCTQKPPHDYSQQLYDKYREAFEEYITTTGKGSCSFHSHFTLIFVRKVIELHDKYLAYVNNCFQNRTLFHKGKSKLLISAPSTFTELLATFCDKILKKCGSEKLSDEAIEETLEKVNSCSIDPLPFFSSRASAFSSYYWSRRKLILDLTCSSFFSVMLQVYDFLFFFQEKASPAVVI</sequence>
<evidence type="ECO:0000259" key="2">
    <source>
        <dbReference type="Pfam" id="PF00888"/>
    </source>
</evidence>